<dbReference type="SUPFAM" id="SSF51695">
    <property type="entry name" value="PLC-like phosphodiesterases"/>
    <property type="match status" value="1"/>
</dbReference>
<evidence type="ECO:0000256" key="1">
    <source>
        <dbReference type="SAM" id="SignalP"/>
    </source>
</evidence>
<keyword evidence="4" id="KW-1185">Reference proteome</keyword>
<dbReference type="PANTHER" id="PTHR46211:SF1">
    <property type="entry name" value="GLYCEROPHOSPHODIESTER PHOSPHODIESTERASE, CYTOPLASMIC"/>
    <property type="match status" value="1"/>
</dbReference>
<dbReference type="RefSeq" id="WP_158643885.1">
    <property type="nucleotide sequence ID" value="NZ_CP042431.1"/>
</dbReference>
<dbReference type="Pfam" id="PF03009">
    <property type="entry name" value="GDPD"/>
    <property type="match status" value="1"/>
</dbReference>
<keyword evidence="1" id="KW-0732">Signal</keyword>
<gene>
    <name evidence="3" type="ORF">EV199_6047</name>
</gene>
<organism evidence="3 4">
    <name type="scientific">Pseudobacter ginsenosidimutans</name>
    <dbReference type="NCBI Taxonomy" id="661488"/>
    <lineage>
        <taxon>Bacteria</taxon>
        <taxon>Pseudomonadati</taxon>
        <taxon>Bacteroidota</taxon>
        <taxon>Chitinophagia</taxon>
        <taxon>Chitinophagales</taxon>
        <taxon>Chitinophagaceae</taxon>
        <taxon>Pseudobacter</taxon>
    </lineage>
</organism>
<feature type="signal peptide" evidence="1">
    <location>
        <begin position="1"/>
        <end position="19"/>
    </location>
</feature>
<dbReference type="EMBL" id="SGXA01000007">
    <property type="protein sequence ID" value="RZS63947.1"/>
    <property type="molecule type" value="Genomic_DNA"/>
</dbReference>
<dbReference type="GO" id="GO:0008081">
    <property type="term" value="F:phosphoric diester hydrolase activity"/>
    <property type="evidence" value="ECO:0007669"/>
    <property type="project" value="InterPro"/>
</dbReference>
<dbReference type="InterPro" id="IPR017946">
    <property type="entry name" value="PLC-like_Pdiesterase_TIM-brl"/>
</dbReference>
<dbReference type="Proteomes" id="UP000293874">
    <property type="component" value="Unassembled WGS sequence"/>
</dbReference>
<protein>
    <submittedName>
        <fullName evidence="3">Glycerophosphoryl diester phosphodiesterase</fullName>
    </submittedName>
</protein>
<feature type="chain" id="PRO_5020271478" evidence="1">
    <location>
        <begin position="20"/>
        <end position="262"/>
    </location>
</feature>
<feature type="domain" description="GP-PDE" evidence="2">
    <location>
        <begin position="24"/>
        <end position="253"/>
    </location>
</feature>
<name>A0A4Q7M9L2_9BACT</name>
<sequence length="262" mass="29662">MKHIQLLLIACIIGMQAFAQFNFNGIVAHRCGIYNDPAKPENSIAALQEAMKLDCYAAEMDVHLTRDHVPIVLHDHDIEGLDVEKTDFKDLGKVRLSNGELIPTLDQFIKATLQHPRIKLWLDLKRSRVSKARDVLLAEFVADVIDANHAAGRMEAITPSFDALMKLKMRVPAMKLHYIGTDKTPETLRYLGIDGVNLQYQRYEKEYNRNEAREQGLLVGAYVIDDPAEMKHQLDLGVSFITTNKPALLKELLKTYKNSPAK</sequence>
<evidence type="ECO:0000259" key="2">
    <source>
        <dbReference type="PROSITE" id="PS51704"/>
    </source>
</evidence>
<proteinExistence type="predicted"/>
<reference evidence="3 4" key="1">
    <citation type="submission" date="2019-02" db="EMBL/GenBank/DDBJ databases">
        <title>Genomic Encyclopedia of Type Strains, Phase IV (KMG-IV): sequencing the most valuable type-strain genomes for metagenomic binning, comparative biology and taxonomic classification.</title>
        <authorList>
            <person name="Goeker M."/>
        </authorList>
    </citation>
    <scope>NUCLEOTIDE SEQUENCE [LARGE SCALE GENOMIC DNA]</scope>
    <source>
        <strain evidence="3 4">DSM 18116</strain>
    </source>
</reference>
<dbReference type="PROSITE" id="PS51704">
    <property type="entry name" value="GP_PDE"/>
    <property type="match status" value="1"/>
</dbReference>
<accession>A0A4Q7M9L2</accession>
<dbReference type="OrthoDB" id="9776255at2"/>
<dbReference type="GO" id="GO:0006629">
    <property type="term" value="P:lipid metabolic process"/>
    <property type="evidence" value="ECO:0007669"/>
    <property type="project" value="InterPro"/>
</dbReference>
<dbReference type="Gene3D" id="3.20.20.190">
    <property type="entry name" value="Phosphatidylinositol (PI) phosphodiesterase"/>
    <property type="match status" value="1"/>
</dbReference>
<dbReference type="AlphaFoldDB" id="A0A4Q7M9L2"/>
<evidence type="ECO:0000313" key="3">
    <source>
        <dbReference type="EMBL" id="RZS63947.1"/>
    </source>
</evidence>
<dbReference type="InterPro" id="IPR030395">
    <property type="entry name" value="GP_PDE_dom"/>
</dbReference>
<comment type="caution">
    <text evidence="3">The sequence shown here is derived from an EMBL/GenBank/DDBJ whole genome shotgun (WGS) entry which is preliminary data.</text>
</comment>
<dbReference type="PANTHER" id="PTHR46211">
    <property type="entry name" value="GLYCEROPHOSPHORYL DIESTER PHOSPHODIESTERASE"/>
    <property type="match status" value="1"/>
</dbReference>
<evidence type="ECO:0000313" key="4">
    <source>
        <dbReference type="Proteomes" id="UP000293874"/>
    </source>
</evidence>